<dbReference type="CDD" id="cd06587">
    <property type="entry name" value="VOC"/>
    <property type="match status" value="1"/>
</dbReference>
<name>A0ABU1IIN3_9BACL</name>
<dbReference type="RefSeq" id="WP_309862097.1">
    <property type="nucleotide sequence ID" value="NZ_JAVDQG010000001.1"/>
</dbReference>
<dbReference type="PROSITE" id="PS51819">
    <property type="entry name" value="VOC"/>
    <property type="match status" value="1"/>
</dbReference>
<gene>
    <name evidence="2" type="ORF">JOE21_000611</name>
</gene>
<feature type="domain" description="VOC" evidence="1">
    <location>
        <begin position="19"/>
        <end position="133"/>
    </location>
</feature>
<proteinExistence type="predicted"/>
<evidence type="ECO:0000313" key="3">
    <source>
        <dbReference type="Proteomes" id="UP001185012"/>
    </source>
</evidence>
<dbReference type="EMBL" id="JAVDQG010000001">
    <property type="protein sequence ID" value="MDR6224623.1"/>
    <property type="molecule type" value="Genomic_DNA"/>
</dbReference>
<dbReference type="Gene3D" id="3.10.180.10">
    <property type="entry name" value="2,3-Dihydroxybiphenyl 1,2-Dioxygenase, domain 1"/>
    <property type="match status" value="1"/>
</dbReference>
<sequence>MARVRGYALVMVKGGEPMQLHHVGVEVTDLKRSVRYYRRMGFQEEAQMQIGEEIIVFLVNGGTRLELVESDPSLDGESMIHLAFLAEKEDQWQAIGAEEASRLNWTNGWQSLFFEGPDGEEWEMILTGVEGEP</sequence>
<dbReference type="InterPro" id="IPR037523">
    <property type="entry name" value="VOC_core"/>
</dbReference>
<dbReference type="Proteomes" id="UP001185012">
    <property type="component" value="Unassembled WGS sequence"/>
</dbReference>
<dbReference type="InterPro" id="IPR004360">
    <property type="entry name" value="Glyas_Fos-R_dOase_dom"/>
</dbReference>
<reference evidence="2 3" key="1">
    <citation type="submission" date="2023-07" db="EMBL/GenBank/DDBJ databases">
        <title>Genomic Encyclopedia of Type Strains, Phase IV (KMG-IV): sequencing the most valuable type-strain genomes for metagenomic binning, comparative biology and taxonomic classification.</title>
        <authorList>
            <person name="Goeker M."/>
        </authorList>
    </citation>
    <scope>NUCLEOTIDE SEQUENCE [LARGE SCALE GENOMIC DNA]</scope>
    <source>
        <strain evidence="2 3">DSM 45903</strain>
    </source>
</reference>
<organism evidence="2 3">
    <name type="scientific">Desmospora profundinema</name>
    <dbReference type="NCBI Taxonomy" id="1571184"/>
    <lineage>
        <taxon>Bacteria</taxon>
        <taxon>Bacillati</taxon>
        <taxon>Bacillota</taxon>
        <taxon>Bacilli</taxon>
        <taxon>Bacillales</taxon>
        <taxon>Thermoactinomycetaceae</taxon>
        <taxon>Desmospora</taxon>
    </lineage>
</organism>
<protein>
    <submittedName>
        <fullName evidence="2">Catechol 2,3-dioxygenase-like lactoylglutathione lyase family enzyme</fullName>
    </submittedName>
</protein>
<comment type="caution">
    <text evidence="2">The sequence shown here is derived from an EMBL/GenBank/DDBJ whole genome shotgun (WGS) entry which is preliminary data.</text>
</comment>
<evidence type="ECO:0000313" key="2">
    <source>
        <dbReference type="EMBL" id="MDR6224623.1"/>
    </source>
</evidence>
<accession>A0ABU1IIN3</accession>
<evidence type="ECO:0000259" key="1">
    <source>
        <dbReference type="PROSITE" id="PS51819"/>
    </source>
</evidence>
<keyword evidence="3" id="KW-1185">Reference proteome</keyword>
<dbReference type="InterPro" id="IPR029068">
    <property type="entry name" value="Glyas_Bleomycin-R_OHBP_Dase"/>
</dbReference>
<dbReference type="Pfam" id="PF00903">
    <property type="entry name" value="Glyoxalase"/>
    <property type="match status" value="1"/>
</dbReference>
<dbReference type="SUPFAM" id="SSF54593">
    <property type="entry name" value="Glyoxalase/Bleomycin resistance protein/Dihydroxybiphenyl dioxygenase"/>
    <property type="match status" value="1"/>
</dbReference>